<comment type="caution">
    <text evidence="5">The sequence shown here is derived from an EMBL/GenBank/DDBJ whole genome shotgun (WGS) entry which is preliminary data.</text>
</comment>
<evidence type="ECO:0000313" key="6">
    <source>
        <dbReference type="Proteomes" id="UP001163046"/>
    </source>
</evidence>
<feature type="coiled-coil region" evidence="4">
    <location>
        <begin position="164"/>
        <end position="191"/>
    </location>
</feature>
<dbReference type="PROSITE" id="PS50005">
    <property type="entry name" value="TPR"/>
    <property type="match status" value="1"/>
</dbReference>
<evidence type="ECO:0000256" key="3">
    <source>
        <dbReference type="PROSITE-ProRule" id="PRU00339"/>
    </source>
</evidence>
<accession>A0A9X0DAX8</accession>
<feature type="repeat" description="TPR" evidence="3">
    <location>
        <begin position="197"/>
        <end position="230"/>
    </location>
</feature>
<gene>
    <name evidence="5" type="ORF">OS493_003503</name>
</gene>
<dbReference type="EMBL" id="MU825397">
    <property type="protein sequence ID" value="KAJ7393837.1"/>
    <property type="molecule type" value="Genomic_DNA"/>
</dbReference>
<reference evidence="5" key="1">
    <citation type="submission" date="2023-01" db="EMBL/GenBank/DDBJ databases">
        <title>Genome assembly of the deep-sea coral Lophelia pertusa.</title>
        <authorList>
            <person name="Herrera S."/>
            <person name="Cordes E."/>
        </authorList>
    </citation>
    <scope>NUCLEOTIDE SEQUENCE</scope>
    <source>
        <strain evidence="5">USNM1676648</strain>
        <tissue evidence="5">Polyp</tissue>
    </source>
</reference>
<dbReference type="SMART" id="SM00028">
    <property type="entry name" value="TPR"/>
    <property type="match status" value="4"/>
</dbReference>
<keyword evidence="2 3" id="KW-0802">TPR repeat</keyword>
<name>A0A9X0DAX8_9CNID</name>
<evidence type="ECO:0000256" key="4">
    <source>
        <dbReference type="SAM" id="Coils"/>
    </source>
</evidence>
<keyword evidence="1" id="KW-0677">Repeat</keyword>
<protein>
    <submittedName>
        <fullName evidence="5">Uncharacterized protein</fullName>
    </submittedName>
</protein>
<keyword evidence="4" id="KW-0175">Coiled coil</keyword>
<dbReference type="OrthoDB" id="9938299at2759"/>
<evidence type="ECO:0000256" key="2">
    <source>
        <dbReference type="ARBA" id="ARBA00022803"/>
    </source>
</evidence>
<proteinExistence type="predicted"/>
<dbReference type="Pfam" id="PF13181">
    <property type="entry name" value="TPR_8"/>
    <property type="match status" value="2"/>
</dbReference>
<dbReference type="InterPro" id="IPR019734">
    <property type="entry name" value="TPR_rpt"/>
</dbReference>
<keyword evidence="6" id="KW-1185">Reference proteome</keyword>
<sequence>MRRVLQSAKAECLRHFVASKKQKVQFSDSLKLVAEHSLQTANPQFYIEMCKLILELQHLLGMDEKASETWFDYGMFLFGQGDYSGARDALENAIKGFNSLGDSINSFFLGQCLFQMGVIDSHLGHFQEAMVSFQKALESKIMFGNGSISTAICHHWLGYLHRRRKHLETALQAQSRALQEMEENASDATSTSASFISDSYFELGCIYHETGDFENAVGFHQKSLFKREEQAAHSQLFKPKLQSYIHLALVLYDRSVKIKSSAGPCMYNKYLVIDPQIVPLLEKAVTLCKEQAKIGNLRDKFPVIMLAHTDRLEMIKDLLSLAFELCGNICSVLDESDKEGKHKMEKIKTDFDNLLRTFVDANELEKSSDSLDERHSRSV</sequence>
<dbReference type="InterPro" id="IPR011990">
    <property type="entry name" value="TPR-like_helical_dom_sf"/>
</dbReference>
<dbReference type="SUPFAM" id="SSF48452">
    <property type="entry name" value="TPR-like"/>
    <property type="match status" value="1"/>
</dbReference>
<dbReference type="PANTHER" id="PTHR45641:SF19">
    <property type="entry name" value="NEPHROCYSTIN-3"/>
    <property type="match status" value="1"/>
</dbReference>
<evidence type="ECO:0000256" key="1">
    <source>
        <dbReference type="ARBA" id="ARBA00022737"/>
    </source>
</evidence>
<dbReference type="Proteomes" id="UP001163046">
    <property type="component" value="Unassembled WGS sequence"/>
</dbReference>
<organism evidence="5 6">
    <name type="scientific">Desmophyllum pertusum</name>
    <dbReference type="NCBI Taxonomy" id="174260"/>
    <lineage>
        <taxon>Eukaryota</taxon>
        <taxon>Metazoa</taxon>
        <taxon>Cnidaria</taxon>
        <taxon>Anthozoa</taxon>
        <taxon>Hexacorallia</taxon>
        <taxon>Scleractinia</taxon>
        <taxon>Caryophylliina</taxon>
        <taxon>Caryophylliidae</taxon>
        <taxon>Desmophyllum</taxon>
    </lineage>
</organism>
<dbReference type="AlphaFoldDB" id="A0A9X0DAX8"/>
<evidence type="ECO:0000313" key="5">
    <source>
        <dbReference type="EMBL" id="KAJ7393837.1"/>
    </source>
</evidence>
<dbReference type="Gene3D" id="1.25.40.10">
    <property type="entry name" value="Tetratricopeptide repeat domain"/>
    <property type="match status" value="1"/>
</dbReference>
<dbReference type="PANTHER" id="PTHR45641">
    <property type="entry name" value="TETRATRICOPEPTIDE REPEAT PROTEIN (AFU_ORTHOLOGUE AFUA_6G03870)"/>
    <property type="match status" value="1"/>
</dbReference>